<protein>
    <submittedName>
        <fullName evidence="1">Uncharacterized protein</fullName>
    </submittedName>
</protein>
<proteinExistence type="predicted"/>
<gene>
    <name evidence="1" type="ORF">AVEN_46191_1</name>
</gene>
<reference evidence="1 2" key="1">
    <citation type="journal article" date="2019" name="Sci. Rep.">
        <title>Orb-weaving spider Araneus ventricosus genome elucidates the spidroin gene catalogue.</title>
        <authorList>
            <person name="Kono N."/>
            <person name="Nakamura H."/>
            <person name="Ohtoshi R."/>
            <person name="Moran D.A.P."/>
            <person name="Shinohara A."/>
            <person name="Yoshida Y."/>
            <person name="Fujiwara M."/>
            <person name="Mori M."/>
            <person name="Tomita M."/>
            <person name="Arakawa K."/>
        </authorList>
    </citation>
    <scope>NUCLEOTIDE SEQUENCE [LARGE SCALE GENOMIC DNA]</scope>
</reference>
<comment type="caution">
    <text evidence="1">The sequence shown here is derived from an EMBL/GenBank/DDBJ whole genome shotgun (WGS) entry which is preliminary data.</text>
</comment>
<accession>A0A4Y2E6B1</accession>
<dbReference type="Proteomes" id="UP000499080">
    <property type="component" value="Unassembled WGS sequence"/>
</dbReference>
<name>A0A4Y2E6B1_ARAVE</name>
<organism evidence="1 2">
    <name type="scientific">Araneus ventricosus</name>
    <name type="common">Orbweaver spider</name>
    <name type="synonym">Epeira ventricosa</name>
    <dbReference type="NCBI Taxonomy" id="182803"/>
    <lineage>
        <taxon>Eukaryota</taxon>
        <taxon>Metazoa</taxon>
        <taxon>Ecdysozoa</taxon>
        <taxon>Arthropoda</taxon>
        <taxon>Chelicerata</taxon>
        <taxon>Arachnida</taxon>
        <taxon>Araneae</taxon>
        <taxon>Araneomorphae</taxon>
        <taxon>Entelegynae</taxon>
        <taxon>Araneoidea</taxon>
        <taxon>Araneidae</taxon>
        <taxon>Araneus</taxon>
    </lineage>
</organism>
<evidence type="ECO:0000313" key="1">
    <source>
        <dbReference type="EMBL" id="GBM24692.1"/>
    </source>
</evidence>
<dbReference type="AlphaFoldDB" id="A0A4Y2E6B1"/>
<dbReference type="EMBL" id="BGPR01000525">
    <property type="protein sequence ID" value="GBM24692.1"/>
    <property type="molecule type" value="Genomic_DNA"/>
</dbReference>
<keyword evidence="2" id="KW-1185">Reference proteome</keyword>
<evidence type="ECO:0000313" key="2">
    <source>
        <dbReference type="Proteomes" id="UP000499080"/>
    </source>
</evidence>
<sequence length="106" mass="12390">MFDTRYQEKNLSYTMNFRSMVKRPLAGVVSSHWRREAGSGITLVSWPLFKIAISVSKREVKGAYTLARQTVREHFVLGCGRRFWLDVIDSRTKSCQIYDEDKGIRR</sequence>